<accession>J3LWF2</accession>
<dbReference type="HOGENOM" id="CLU_2779908_0_0_1"/>
<sequence>MSSSTSFHLLRPYKMQPLHPPPKPVVVLQTSTISKAKSDENLLPVLWLVLEMVSNLSNDMPHRQKSNMT</sequence>
<evidence type="ECO:0000313" key="1">
    <source>
        <dbReference type="EnsemblPlants" id="OB04G14770.1"/>
    </source>
</evidence>
<name>J3LWF2_ORYBR</name>
<keyword evidence="2" id="KW-1185">Reference proteome</keyword>
<dbReference type="AlphaFoldDB" id="J3LWF2"/>
<protein>
    <submittedName>
        <fullName evidence="1">Uncharacterized protein</fullName>
    </submittedName>
</protein>
<reference evidence="1" key="1">
    <citation type="journal article" date="2013" name="Nat. Commun.">
        <title>Whole-genome sequencing of Oryza brachyantha reveals mechanisms underlying Oryza genome evolution.</title>
        <authorList>
            <person name="Chen J."/>
            <person name="Huang Q."/>
            <person name="Gao D."/>
            <person name="Wang J."/>
            <person name="Lang Y."/>
            <person name="Liu T."/>
            <person name="Li B."/>
            <person name="Bai Z."/>
            <person name="Luis Goicoechea J."/>
            <person name="Liang C."/>
            <person name="Chen C."/>
            <person name="Zhang W."/>
            <person name="Sun S."/>
            <person name="Liao Y."/>
            <person name="Zhang X."/>
            <person name="Yang L."/>
            <person name="Song C."/>
            <person name="Wang M."/>
            <person name="Shi J."/>
            <person name="Liu G."/>
            <person name="Liu J."/>
            <person name="Zhou H."/>
            <person name="Zhou W."/>
            <person name="Yu Q."/>
            <person name="An N."/>
            <person name="Chen Y."/>
            <person name="Cai Q."/>
            <person name="Wang B."/>
            <person name="Liu B."/>
            <person name="Min J."/>
            <person name="Huang Y."/>
            <person name="Wu H."/>
            <person name="Li Z."/>
            <person name="Zhang Y."/>
            <person name="Yin Y."/>
            <person name="Song W."/>
            <person name="Jiang J."/>
            <person name="Jackson S.A."/>
            <person name="Wing R.A."/>
            <person name="Wang J."/>
            <person name="Chen M."/>
        </authorList>
    </citation>
    <scope>NUCLEOTIDE SEQUENCE [LARGE SCALE GENOMIC DNA]</scope>
    <source>
        <strain evidence="1">cv. IRGC 101232</strain>
    </source>
</reference>
<dbReference type="Gramene" id="OB04G14770.1">
    <property type="protein sequence ID" value="OB04G14770.1"/>
    <property type="gene ID" value="OB04G14770"/>
</dbReference>
<dbReference type="Proteomes" id="UP000006038">
    <property type="component" value="Chromosome 4"/>
</dbReference>
<proteinExistence type="predicted"/>
<dbReference type="EnsemblPlants" id="OB04G14770.1">
    <property type="protein sequence ID" value="OB04G14770.1"/>
    <property type="gene ID" value="OB04G14770"/>
</dbReference>
<reference evidence="1" key="2">
    <citation type="submission" date="2013-04" db="UniProtKB">
        <authorList>
            <consortium name="EnsemblPlants"/>
        </authorList>
    </citation>
    <scope>IDENTIFICATION</scope>
</reference>
<organism evidence="1">
    <name type="scientific">Oryza brachyantha</name>
    <name type="common">malo sina</name>
    <dbReference type="NCBI Taxonomy" id="4533"/>
    <lineage>
        <taxon>Eukaryota</taxon>
        <taxon>Viridiplantae</taxon>
        <taxon>Streptophyta</taxon>
        <taxon>Embryophyta</taxon>
        <taxon>Tracheophyta</taxon>
        <taxon>Spermatophyta</taxon>
        <taxon>Magnoliopsida</taxon>
        <taxon>Liliopsida</taxon>
        <taxon>Poales</taxon>
        <taxon>Poaceae</taxon>
        <taxon>BOP clade</taxon>
        <taxon>Oryzoideae</taxon>
        <taxon>Oryzeae</taxon>
        <taxon>Oryzinae</taxon>
        <taxon>Oryza</taxon>
    </lineage>
</organism>
<evidence type="ECO:0000313" key="2">
    <source>
        <dbReference type="Proteomes" id="UP000006038"/>
    </source>
</evidence>